<organism evidence="1 2">
    <name type="scientific">Pseudomonas salomonii</name>
    <dbReference type="NCBI Taxonomy" id="191391"/>
    <lineage>
        <taxon>Bacteria</taxon>
        <taxon>Pseudomonadati</taxon>
        <taxon>Pseudomonadota</taxon>
        <taxon>Gammaproteobacteria</taxon>
        <taxon>Pseudomonadales</taxon>
        <taxon>Pseudomonadaceae</taxon>
        <taxon>Pseudomonas</taxon>
    </lineage>
</organism>
<sequence length="161" mass="17777">MGSGEVDDHRARFHLCDGFGTEQGRGFAARDQRRGDDDVRLFGAFMHGQGLTLHPARRHRACVTANTDRAFTLFIGFVGHVDELGAEGLDLLFYGRAHVRRFDHGAQAFRRGDGLQAGDTRAEDQHARGFDGAGGSHQHRHEAWVVMGCQQHRFIAGNVGL</sequence>
<evidence type="ECO:0000313" key="2">
    <source>
        <dbReference type="Proteomes" id="UP000277179"/>
    </source>
</evidence>
<gene>
    <name evidence="1" type="ORF">ALP97_200007</name>
</gene>
<reference evidence="1 2" key="1">
    <citation type="submission" date="2018-08" db="EMBL/GenBank/DDBJ databases">
        <title>Recombination of ecologically and evolutionarily significant loci maintains genetic cohesion in the Pseudomonas syringae species complex.</title>
        <authorList>
            <person name="Dillon M."/>
            <person name="Thakur S."/>
            <person name="Almeida R.N.D."/>
            <person name="Weir B.S."/>
            <person name="Guttman D.S."/>
        </authorList>
    </citation>
    <scope>NUCLEOTIDE SEQUENCE [LARGE SCALE GENOMIC DNA]</scope>
    <source>
        <strain evidence="1 2">ICMP 11288</strain>
    </source>
</reference>
<dbReference type="EMBL" id="RBRL01000446">
    <property type="protein sequence ID" value="RMQ81961.1"/>
    <property type="molecule type" value="Genomic_DNA"/>
</dbReference>
<dbReference type="Proteomes" id="UP000277179">
    <property type="component" value="Unassembled WGS sequence"/>
</dbReference>
<comment type="caution">
    <text evidence="1">The sequence shown here is derived from an EMBL/GenBank/DDBJ whole genome shotgun (WGS) entry which is preliminary data.</text>
</comment>
<evidence type="ECO:0000313" key="1">
    <source>
        <dbReference type="EMBL" id="RMQ81961.1"/>
    </source>
</evidence>
<accession>A0A3M4PUW7</accession>
<name>A0A3M4PUW7_9PSED</name>
<protein>
    <submittedName>
        <fullName evidence="1">Uncharacterized protein</fullName>
    </submittedName>
</protein>
<proteinExistence type="predicted"/>
<dbReference type="AlphaFoldDB" id="A0A3M4PUW7"/>